<feature type="compositionally biased region" description="Polar residues" evidence="1">
    <location>
        <begin position="70"/>
        <end position="87"/>
    </location>
</feature>
<evidence type="ECO:0000313" key="4">
    <source>
        <dbReference type="Proteomes" id="UP000229740"/>
    </source>
</evidence>
<dbReference type="Proteomes" id="UP000229740">
    <property type="component" value="Unassembled WGS sequence"/>
</dbReference>
<keyword evidence="2" id="KW-0732">Signal</keyword>
<evidence type="ECO:0000313" key="3">
    <source>
        <dbReference type="EMBL" id="PID58620.1"/>
    </source>
</evidence>
<comment type="caution">
    <text evidence="3">The sequence shown here is derived from an EMBL/GenBank/DDBJ whole genome shotgun (WGS) entry which is preliminary data.</text>
</comment>
<evidence type="ECO:0008006" key="5">
    <source>
        <dbReference type="Google" id="ProtNLM"/>
    </source>
</evidence>
<dbReference type="AlphaFoldDB" id="A0A2G6E958"/>
<evidence type="ECO:0000256" key="1">
    <source>
        <dbReference type="SAM" id="MobiDB-lite"/>
    </source>
</evidence>
<dbReference type="EMBL" id="PDPS01000022">
    <property type="protein sequence ID" value="PID58620.1"/>
    <property type="molecule type" value="Genomic_DNA"/>
</dbReference>
<feature type="region of interest" description="Disordered" evidence="1">
    <location>
        <begin position="70"/>
        <end position="97"/>
    </location>
</feature>
<evidence type="ECO:0000256" key="2">
    <source>
        <dbReference type="SAM" id="SignalP"/>
    </source>
</evidence>
<sequence>MKKIVIFSALLLTVTAASRAQADTLEMKDGRLLNGQYLGGTQRSIRFQIHSQVKVFPVQDVLALTFSSQPESRQGASGFPSQSSRAATPTPEASAHTKIKHELVLDPGAKISVRMLDSLSLDSSRKGDVFHGSLDSDVRVNGVTVLPRGAQVNGRVVRSEQRRNGATLAITLGEVRLDDQVIPLKTSNYMVQEKSSNVIDLDLSTLRIVKRVRDMRIPYQSVVEFKTLQAITFYQDQ</sequence>
<reference evidence="3 4" key="1">
    <citation type="submission" date="2017-10" db="EMBL/GenBank/DDBJ databases">
        <title>Novel microbial diversity and functional potential in the marine mammal oral microbiome.</title>
        <authorList>
            <person name="Dudek N.K."/>
            <person name="Sun C.L."/>
            <person name="Burstein D."/>
            <person name="Kantor R.S."/>
            <person name="Aliaga Goltsman D.S."/>
            <person name="Bik E.M."/>
            <person name="Thomas B.C."/>
            <person name="Banfield J.F."/>
            <person name="Relman D.A."/>
        </authorList>
    </citation>
    <scope>NUCLEOTIDE SEQUENCE [LARGE SCALE GENOMIC DNA]</scope>
    <source>
        <strain evidence="3">DOLZORAL124_49_17</strain>
    </source>
</reference>
<proteinExistence type="predicted"/>
<organism evidence="3 4">
    <name type="scientific">candidate division KSB3 bacterium</name>
    <dbReference type="NCBI Taxonomy" id="2044937"/>
    <lineage>
        <taxon>Bacteria</taxon>
        <taxon>candidate division KSB3</taxon>
    </lineage>
</organism>
<feature type="chain" id="PRO_5014752329" description="Lipid/polyisoprenoid-binding YceI-like domain-containing protein" evidence="2">
    <location>
        <begin position="23"/>
        <end position="237"/>
    </location>
</feature>
<feature type="signal peptide" evidence="2">
    <location>
        <begin position="1"/>
        <end position="22"/>
    </location>
</feature>
<gene>
    <name evidence="3" type="ORF">CSB45_03490</name>
</gene>
<protein>
    <recommendedName>
        <fullName evidence="5">Lipid/polyisoprenoid-binding YceI-like domain-containing protein</fullName>
    </recommendedName>
</protein>
<accession>A0A2G6E958</accession>
<name>A0A2G6E958_9BACT</name>